<dbReference type="STRING" id="1151754.M9LW02"/>
<dbReference type="Pfam" id="PF00128">
    <property type="entry name" value="Alpha-amylase"/>
    <property type="match status" value="1"/>
</dbReference>
<dbReference type="Gene3D" id="3.90.400.10">
    <property type="entry name" value="Oligo-1,6-glucosidase, Domain 2"/>
    <property type="match status" value="1"/>
</dbReference>
<dbReference type="SUPFAM" id="SSF51011">
    <property type="entry name" value="Glycosyl hydrolase domain"/>
    <property type="match status" value="1"/>
</dbReference>
<dbReference type="Gene3D" id="2.60.40.1180">
    <property type="entry name" value="Golgi alpha-mannosidase II"/>
    <property type="match status" value="1"/>
</dbReference>
<gene>
    <name evidence="4" type="ORF">PANT_10d00096</name>
</gene>
<dbReference type="InterPro" id="IPR045857">
    <property type="entry name" value="O16G_dom_2"/>
</dbReference>
<dbReference type="AlphaFoldDB" id="M9LW02"/>
<name>M9LW02_PSEA3</name>
<reference evidence="5" key="1">
    <citation type="journal article" date="2013" name="Genome Announc.">
        <title>Genome sequence of the basidiomycetous yeast Pseudozyma antarctica T-34, a producer of the glycolipid biosurfactants mannosylerythritol lipids.</title>
        <authorList>
            <person name="Morita T."/>
            <person name="Koike H."/>
            <person name="Koyama Y."/>
            <person name="Hagiwara H."/>
            <person name="Ito E."/>
            <person name="Fukuoka T."/>
            <person name="Imura T."/>
            <person name="Machida M."/>
            <person name="Kitamoto D."/>
        </authorList>
    </citation>
    <scope>NUCLEOTIDE SEQUENCE [LARGE SCALE GENOMIC DNA]</scope>
    <source>
        <strain evidence="5">T-34</strain>
    </source>
</reference>
<dbReference type="GO" id="GO:0004574">
    <property type="term" value="F:oligo-1,6-glucosidase activity"/>
    <property type="evidence" value="ECO:0007669"/>
    <property type="project" value="TreeGrafter"/>
</dbReference>
<dbReference type="GO" id="GO:0000025">
    <property type="term" value="P:maltose catabolic process"/>
    <property type="evidence" value="ECO:0007669"/>
    <property type="project" value="TreeGrafter"/>
</dbReference>
<dbReference type="InterPro" id="IPR013780">
    <property type="entry name" value="Glyco_hydro_b"/>
</dbReference>
<dbReference type="PANTHER" id="PTHR10357:SF179">
    <property type="entry name" value="NEUTRAL AND BASIC AMINO ACID TRANSPORT PROTEIN RBAT"/>
    <property type="match status" value="1"/>
</dbReference>
<evidence type="ECO:0000256" key="1">
    <source>
        <dbReference type="ARBA" id="ARBA00008061"/>
    </source>
</evidence>
<dbReference type="Gene3D" id="3.20.20.80">
    <property type="entry name" value="Glycosidases"/>
    <property type="match status" value="1"/>
</dbReference>
<accession>M9LW02</accession>
<dbReference type="FunFam" id="3.90.400.10:FF:000004">
    <property type="entry name" value="Oligo-1,6-glucosidase"/>
    <property type="match status" value="1"/>
</dbReference>
<dbReference type="SMART" id="SM00642">
    <property type="entry name" value="Aamy"/>
    <property type="match status" value="1"/>
</dbReference>
<evidence type="ECO:0000313" key="5">
    <source>
        <dbReference type="Proteomes" id="UP000011976"/>
    </source>
</evidence>
<organism evidence="4 5">
    <name type="scientific">Pseudozyma antarctica (strain T-34)</name>
    <name type="common">Yeast</name>
    <name type="synonym">Candida antarctica</name>
    <dbReference type="NCBI Taxonomy" id="1151754"/>
    <lineage>
        <taxon>Eukaryota</taxon>
        <taxon>Fungi</taxon>
        <taxon>Dikarya</taxon>
        <taxon>Basidiomycota</taxon>
        <taxon>Ustilaginomycotina</taxon>
        <taxon>Ustilaginomycetes</taxon>
        <taxon>Ustilaginales</taxon>
        <taxon>Ustilaginaceae</taxon>
        <taxon>Moesziomyces</taxon>
    </lineage>
</organism>
<dbReference type="GO" id="GO:0004556">
    <property type="term" value="F:alpha-amylase activity"/>
    <property type="evidence" value="ECO:0007669"/>
    <property type="project" value="TreeGrafter"/>
</dbReference>
<evidence type="ECO:0000256" key="2">
    <source>
        <dbReference type="ARBA" id="ARBA00026248"/>
    </source>
</evidence>
<proteinExistence type="inferred from homology"/>
<dbReference type="Proteomes" id="UP000011976">
    <property type="component" value="Unassembled WGS sequence"/>
</dbReference>
<sequence length="582" mass="66760">MTPQDGRTFWFRDAVVYQIWPASYKDSNNDGIGDIQGIISTLDYVASLGVNTIWLSPMYDSPQIDMGYDISDYQAVYPPYGTLSDMDELIRECHARGIKLILDLVINHTSDQHAWFQESKKDKTNPKRDWYIWRPAKYSATGERRPPNNWRGALNQSAWTWDEHTQEYYLHLFTPQQPDLNWANDECRHTLYRDAIEFWLERGVNGFRVDTVNLYSKPEELPDAPITDPTAEWQNGDSVFCNGPRMHEYLQEMGTIFARYDAMTVGELPSTPRVEDVLRYISASRNELSQVFQFDISALGRSPDDFYARHDFSLQQLKEVVERWQRFIEGTDAWPTVFLENHDLPRAISKYASDRPEDITASGKLLALMQVGLTGTLYIYQGQEIGMTNVPRSWGHEEYKDVIAINYYRDAAARGNKERLVKALDDINFHARDNARTPVQWTAAPHGGFSEDPATTPWMRTNDNYTSINVAAQEQDKGSVLAFYRLALAVRKKHDLLGKGEFRLVGREHGKLFMYIKLPQGSSEEEKGERAFVVLNFSGEMQTYTVPEEAGGEEAKVVLDSSVDGKRGSLGPWEGRMYIYHA</sequence>
<dbReference type="GO" id="GO:0005987">
    <property type="term" value="P:sucrose catabolic process"/>
    <property type="evidence" value="ECO:0007669"/>
    <property type="project" value="TreeGrafter"/>
</dbReference>
<protein>
    <submittedName>
        <fullName evidence="4">Alpha-amylase</fullName>
    </submittedName>
</protein>
<dbReference type="PANTHER" id="PTHR10357">
    <property type="entry name" value="ALPHA-AMYLASE FAMILY MEMBER"/>
    <property type="match status" value="1"/>
</dbReference>
<evidence type="ECO:0000313" key="4">
    <source>
        <dbReference type="EMBL" id="GAC74259.1"/>
    </source>
</evidence>
<feature type="domain" description="Glycosyl hydrolase family 13 catalytic" evidence="3">
    <location>
        <begin position="18"/>
        <end position="436"/>
    </location>
</feature>
<dbReference type="CDD" id="cd11333">
    <property type="entry name" value="AmyAc_SI_OligoGlu_DGase"/>
    <property type="match status" value="1"/>
</dbReference>
<keyword evidence="2" id="KW-0462">Maltose metabolism</keyword>
<dbReference type="GO" id="GO:0033934">
    <property type="term" value="F:glucan 1,4-alpha-maltotriohydrolase activity"/>
    <property type="evidence" value="ECO:0007669"/>
    <property type="project" value="TreeGrafter"/>
</dbReference>
<dbReference type="InterPro" id="IPR017853">
    <property type="entry name" value="GH"/>
</dbReference>
<dbReference type="OrthoDB" id="1740265at2759"/>
<comment type="similarity">
    <text evidence="1">Belongs to the glycosyl hydrolase 13 family.</text>
</comment>
<dbReference type="FunFam" id="3.20.20.80:FF:000087">
    <property type="entry name" value="Oligo-1,6-glucosidase IMA1"/>
    <property type="match status" value="1"/>
</dbReference>
<dbReference type="GO" id="GO:0004575">
    <property type="term" value="F:sucrose alpha-glucosidase activity"/>
    <property type="evidence" value="ECO:0007669"/>
    <property type="project" value="TreeGrafter"/>
</dbReference>
<dbReference type="SUPFAM" id="SSF51445">
    <property type="entry name" value="(Trans)glycosidases"/>
    <property type="match status" value="1"/>
</dbReference>
<evidence type="ECO:0000259" key="3">
    <source>
        <dbReference type="SMART" id="SM00642"/>
    </source>
</evidence>
<dbReference type="InterPro" id="IPR006047">
    <property type="entry name" value="GH13_cat_dom"/>
</dbReference>
<dbReference type="EMBL" id="DF196776">
    <property type="protein sequence ID" value="GAC74259.1"/>
    <property type="molecule type" value="Genomic_DNA"/>
</dbReference>